<dbReference type="EMBL" id="MTSD02000001">
    <property type="protein sequence ID" value="OOV88783.1"/>
    <property type="molecule type" value="Genomic_DNA"/>
</dbReference>
<proteinExistence type="inferred from homology"/>
<name>A0A1T1HG10_OCELI</name>
<dbReference type="PANTHER" id="PTHR47892">
    <property type="entry name" value="UNIVERSAL STRESS PROTEIN E"/>
    <property type="match status" value="1"/>
</dbReference>
<dbReference type="PANTHER" id="PTHR47892:SF1">
    <property type="entry name" value="UNIVERSAL STRESS PROTEIN E"/>
    <property type="match status" value="1"/>
</dbReference>
<dbReference type="InterPro" id="IPR006016">
    <property type="entry name" value="UspA"/>
</dbReference>
<comment type="caution">
    <text evidence="6">The sequence shown here is derived from an EMBL/GenBank/DDBJ whole genome shotgun (WGS) entry which is preliminary data.</text>
</comment>
<comment type="function">
    <text evidence="4">Required for resistance to DNA-damaging agents.</text>
</comment>
<evidence type="ECO:0000256" key="3">
    <source>
        <dbReference type="ARBA" id="ARBA00022490"/>
    </source>
</evidence>
<keyword evidence="3" id="KW-0963">Cytoplasm</keyword>
<evidence type="ECO:0000256" key="2">
    <source>
        <dbReference type="ARBA" id="ARBA00008791"/>
    </source>
</evidence>
<dbReference type="STRING" id="966.BTA35_0204715"/>
<evidence type="ECO:0000259" key="5">
    <source>
        <dbReference type="Pfam" id="PF00582"/>
    </source>
</evidence>
<dbReference type="GO" id="GO:0005737">
    <property type="term" value="C:cytoplasm"/>
    <property type="evidence" value="ECO:0007669"/>
    <property type="project" value="UniProtKB-SubCell"/>
</dbReference>
<evidence type="ECO:0000313" key="6">
    <source>
        <dbReference type="EMBL" id="OOV88783.1"/>
    </source>
</evidence>
<gene>
    <name evidence="6" type="ORF">BTA35_0204715</name>
</gene>
<keyword evidence="7" id="KW-1185">Reference proteome</keyword>
<evidence type="ECO:0000256" key="1">
    <source>
        <dbReference type="ARBA" id="ARBA00004496"/>
    </source>
</evidence>
<dbReference type="SUPFAM" id="SSF52402">
    <property type="entry name" value="Adenine nucleotide alpha hydrolases-like"/>
    <property type="match status" value="2"/>
</dbReference>
<reference evidence="6" key="1">
    <citation type="submission" date="2017-02" db="EMBL/GenBank/DDBJ databases">
        <title>Draft Genome Sequence of the Salt Water Bacterium Oceanospirillum linum ATCC 11336.</title>
        <authorList>
            <person name="Trachtenberg A.M."/>
            <person name="Carney J.G."/>
            <person name="Linnane J.D."/>
            <person name="Rheaume B.A."/>
            <person name="Pitts N.L."/>
            <person name="Mykles D.L."/>
            <person name="Maclea K.S."/>
        </authorList>
    </citation>
    <scope>NUCLEOTIDE SEQUENCE [LARGE SCALE GENOMIC DNA]</scope>
    <source>
        <strain evidence="6">ATCC 11336</strain>
    </source>
</reference>
<dbReference type="Gene3D" id="3.40.50.12370">
    <property type="match status" value="1"/>
</dbReference>
<feature type="domain" description="UspA" evidence="5">
    <location>
        <begin position="4"/>
        <end position="137"/>
    </location>
</feature>
<evidence type="ECO:0000256" key="4">
    <source>
        <dbReference type="ARBA" id="ARBA00037131"/>
    </source>
</evidence>
<feature type="domain" description="UspA" evidence="5">
    <location>
        <begin position="145"/>
        <end position="303"/>
    </location>
</feature>
<sequence length="314" mass="34298">MKQFKNILCLLQTGYSEKTVCRVLKIAEQANLSLTLMISAPVGKGKGADVSETEQVAQIRKQLCEITFKEAQGDALEQLPIHISRGKLVSDAIELVGRQSFDLVIKEAEDKDWLDQLLGDDDTQLLRKCPCPVWLLKPDTPMPLKSIMVALDFDHSECGNNTAFNQMLAELGVYFASQDLAALHFVTVYESVKADVLSVWSDEPDQFRRAMENEEFRHKSAALTDLEAELKKKFGGDVYQYISPTGHVVQGVAAEKLAGMVNLLNVGLLIMGTVARTGIKGVVIGNTAESLLSSVKCSVLTVKPDSLVIPGSAS</sequence>
<comment type="subcellular location">
    <subcellularLocation>
        <location evidence="1">Cytoplasm</location>
    </subcellularLocation>
</comment>
<organism evidence="6 7">
    <name type="scientific">Oceanospirillum linum</name>
    <dbReference type="NCBI Taxonomy" id="966"/>
    <lineage>
        <taxon>Bacteria</taxon>
        <taxon>Pseudomonadati</taxon>
        <taxon>Pseudomonadota</taxon>
        <taxon>Gammaproteobacteria</taxon>
        <taxon>Oceanospirillales</taxon>
        <taxon>Oceanospirillaceae</taxon>
        <taxon>Oceanospirillum</taxon>
    </lineage>
</organism>
<comment type="similarity">
    <text evidence="2">Belongs to the universal stress protein A family.</text>
</comment>
<dbReference type="AlphaFoldDB" id="A0A1T1HG10"/>
<accession>A0A1T1HG10</accession>
<dbReference type="RefSeq" id="WP_077243231.1">
    <property type="nucleotide sequence ID" value="NZ_FXTS01000004.1"/>
</dbReference>
<protein>
    <recommendedName>
        <fullName evidence="5">UspA domain-containing protein</fullName>
    </recommendedName>
</protein>
<dbReference type="Pfam" id="PF00582">
    <property type="entry name" value="Usp"/>
    <property type="match status" value="2"/>
</dbReference>
<dbReference type="Proteomes" id="UP000190064">
    <property type="component" value="Unassembled WGS sequence"/>
</dbReference>
<evidence type="ECO:0000313" key="7">
    <source>
        <dbReference type="Proteomes" id="UP000190064"/>
    </source>
</evidence>